<organism evidence="1">
    <name type="scientific">Arundo donax</name>
    <name type="common">Giant reed</name>
    <name type="synonym">Donax arundinaceus</name>
    <dbReference type="NCBI Taxonomy" id="35708"/>
    <lineage>
        <taxon>Eukaryota</taxon>
        <taxon>Viridiplantae</taxon>
        <taxon>Streptophyta</taxon>
        <taxon>Embryophyta</taxon>
        <taxon>Tracheophyta</taxon>
        <taxon>Spermatophyta</taxon>
        <taxon>Magnoliopsida</taxon>
        <taxon>Liliopsida</taxon>
        <taxon>Poales</taxon>
        <taxon>Poaceae</taxon>
        <taxon>PACMAD clade</taxon>
        <taxon>Arundinoideae</taxon>
        <taxon>Arundineae</taxon>
        <taxon>Arundo</taxon>
    </lineage>
</organism>
<reference evidence="1" key="2">
    <citation type="journal article" date="2015" name="Data Brief">
        <title>Shoot transcriptome of the giant reed, Arundo donax.</title>
        <authorList>
            <person name="Barrero R.A."/>
            <person name="Guerrero F.D."/>
            <person name="Moolhuijzen P."/>
            <person name="Goolsby J.A."/>
            <person name="Tidwell J."/>
            <person name="Bellgard S.E."/>
            <person name="Bellgard M.I."/>
        </authorList>
    </citation>
    <scope>NUCLEOTIDE SEQUENCE</scope>
    <source>
        <tissue evidence="1">Shoot tissue taken approximately 20 cm above the soil surface</tissue>
    </source>
</reference>
<name>A0A0A9GBY7_ARUDO</name>
<sequence length="17" mass="1832">MPARPDPMMATLSFGPL</sequence>
<evidence type="ECO:0000313" key="1">
    <source>
        <dbReference type="EMBL" id="JAE20974.1"/>
    </source>
</evidence>
<dbReference type="EMBL" id="GBRH01176922">
    <property type="protein sequence ID" value="JAE20974.1"/>
    <property type="molecule type" value="Transcribed_RNA"/>
</dbReference>
<protein>
    <submittedName>
        <fullName evidence="1">Uncharacterized protein</fullName>
    </submittedName>
</protein>
<reference evidence="1" key="1">
    <citation type="submission" date="2014-09" db="EMBL/GenBank/DDBJ databases">
        <authorList>
            <person name="Magalhaes I.L.F."/>
            <person name="Oliveira U."/>
            <person name="Santos F.R."/>
            <person name="Vidigal T.H.D.A."/>
            <person name="Brescovit A.D."/>
            <person name="Santos A.J."/>
        </authorList>
    </citation>
    <scope>NUCLEOTIDE SEQUENCE</scope>
    <source>
        <tissue evidence="1">Shoot tissue taken approximately 20 cm above the soil surface</tissue>
    </source>
</reference>
<dbReference type="AlphaFoldDB" id="A0A0A9GBY7"/>
<accession>A0A0A9GBY7</accession>
<proteinExistence type="predicted"/>